<keyword evidence="2" id="KW-0472">Membrane</keyword>
<dbReference type="Pfam" id="PF01478">
    <property type="entry name" value="Peptidase_A24"/>
    <property type="match status" value="1"/>
</dbReference>
<dbReference type="PANTHER" id="PTHR30487">
    <property type="entry name" value="TYPE 4 PREPILIN-LIKE PROTEINS LEADER PEPTIDE-PROCESSING ENZYME"/>
    <property type="match status" value="1"/>
</dbReference>
<dbReference type="GO" id="GO:0004190">
    <property type="term" value="F:aspartic-type endopeptidase activity"/>
    <property type="evidence" value="ECO:0007669"/>
    <property type="project" value="InterPro"/>
</dbReference>
<keyword evidence="2" id="KW-1133">Transmembrane helix</keyword>
<feature type="transmembrane region" description="Helical" evidence="2">
    <location>
        <begin position="105"/>
        <end position="123"/>
    </location>
</feature>
<dbReference type="GO" id="GO:0006465">
    <property type="term" value="P:signal peptide processing"/>
    <property type="evidence" value="ECO:0007669"/>
    <property type="project" value="TreeGrafter"/>
</dbReference>
<evidence type="ECO:0000256" key="1">
    <source>
        <dbReference type="ARBA" id="ARBA00005801"/>
    </source>
</evidence>
<sequence length="176" mass="19291">MGGCSRMIFHIVSGALLALAFVTDITKQKIPNYLTASGCIIGVLLHWWLAGISGAAYALLGTALGFIPLFILYLINAVGAGDVKLFAALGALVGTEFVLQSVMYSLIYAALISCVILLCRWEWEERGLAIMRFFSVLFLVKDRRLLKSLTNSKEHLRFPFMWAVAPAAVTAYLQSI</sequence>
<dbReference type="InterPro" id="IPR000045">
    <property type="entry name" value="Prepilin_IV_endopep_pep"/>
</dbReference>
<keyword evidence="2" id="KW-0812">Transmembrane</keyword>
<dbReference type="PANTHER" id="PTHR30487:SF0">
    <property type="entry name" value="PREPILIN LEADER PEPTIDASE_N-METHYLTRANSFERASE-RELATED"/>
    <property type="match status" value="1"/>
</dbReference>
<evidence type="ECO:0000313" key="5">
    <source>
        <dbReference type="Proteomes" id="UP000214746"/>
    </source>
</evidence>
<gene>
    <name evidence="4" type="ORF">CBW46_005240</name>
</gene>
<dbReference type="Gene3D" id="1.20.120.1220">
    <property type="match status" value="1"/>
</dbReference>
<dbReference type="AlphaFoldDB" id="A0A2W1ND08"/>
<comment type="similarity">
    <text evidence="1">Belongs to the peptidase A24 family.</text>
</comment>
<protein>
    <submittedName>
        <fullName evidence="4">Prepilin peptidase</fullName>
    </submittedName>
</protein>
<organism evidence="4 5">
    <name type="scientific">Paenibacillus xerothermodurans</name>
    <dbReference type="NCBI Taxonomy" id="1977292"/>
    <lineage>
        <taxon>Bacteria</taxon>
        <taxon>Bacillati</taxon>
        <taxon>Bacillota</taxon>
        <taxon>Bacilli</taxon>
        <taxon>Bacillales</taxon>
        <taxon>Paenibacillaceae</taxon>
        <taxon>Paenibacillus</taxon>
    </lineage>
</organism>
<dbReference type="EMBL" id="NHRJ02000002">
    <property type="protein sequence ID" value="PZE21814.1"/>
    <property type="molecule type" value="Genomic_DNA"/>
</dbReference>
<accession>A0A2W1ND08</accession>
<name>A0A2W1ND08_PAEXE</name>
<reference evidence="4" key="1">
    <citation type="submission" date="2018-06" db="EMBL/GenBank/DDBJ databases">
        <title>Paenibacillus xerothermodurans sp. nov. an extremely dry heat resistant spore forming bacterium isolated from the soil of Cape Canaveral, Florida.</title>
        <authorList>
            <person name="Seuylemezian A."/>
            <person name="Kaur N."/>
            <person name="Patil P."/>
            <person name="Patil P."/>
            <person name="Mayilraj S."/>
            <person name="Vaishampayan P."/>
        </authorList>
    </citation>
    <scope>NUCLEOTIDE SEQUENCE [LARGE SCALE GENOMIC DNA]</scope>
    <source>
        <strain evidence="4">ATCC 27380</strain>
    </source>
</reference>
<feature type="transmembrane region" description="Helical" evidence="2">
    <location>
        <begin position="30"/>
        <end position="49"/>
    </location>
</feature>
<proteinExistence type="inferred from homology"/>
<dbReference type="OrthoDB" id="5508079at2"/>
<feature type="transmembrane region" description="Helical" evidence="2">
    <location>
        <begin position="6"/>
        <end position="23"/>
    </location>
</feature>
<comment type="caution">
    <text evidence="4">The sequence shown here is derived from an EMBL/GenBank/DDBJ whole genome shotgun (WGS) entry which is preliminary data.</text>
</comment>
<dbReference type="GO" id="GO:0005886">
    <property type="term" value="C:plasma membrane"/>
    <property type="evidence" value="ECO:0007669"/>
    <property type="project" value="TreeGrafter"/>
</dbReference>
<keyword evidence="5" id="KW-1185">Reference proteome</keyword>
<dbReference type="Proteomes" id="UP000214746">
    <property type="component" value="Unassembled WGS sequence"/>
</dbReference>
<feature type="transmembrane region" description="Helical" evidence="2">
    <location>
        <begin position="55"/>
        <end position="75"/>
    </location>
</feature>
<evidence type="ECO:0000259" key="3">
    <source>
        <dbReference type="Pfam" id="PF01478"/>
    </source>
</evidence>
<feature type="domain" description="Prepilin type IV endopeptidase peptidase" evidence="3">
    <location>
        <begin position="13"/>
        <end position="113"/>
    </location>
</feature>
<evidence type="ECO:0000313" key="4">
    <source>
        <dbReference type="EMBL" id="PZE21814.1"/>
    </source>
</evidence>
<dbReference type="InterPro" id="IPR050882">
    <property type="entry name" value="Prepilin_peptidase/N-MTase"/>
</dbReference>
<evidence type="ECO:0000256" key="2">
    <source>
        <dbReference type="SAM" id="Phobius"/>
    </source>
</evidence>